<feature type="non-terminal residue" evidence="1">
    <location>
        <position position="610"/>
    </location>
</feature>
<dbReference type="Proteomes" id="UP000789525">
    <property type="component" value="Unassembled WGS sequence"/>
</dbReference>
<evidence type="ECO:0000313" key="2">
    <source>
        <dbReference type="Proteomes" id="UP000789525"/>
    </source>
</evidence>
<gene>
    <name evidence="1" type="ORF">ACOLOM_LOCUS3191</name>
</gene>
<organism evidence="1 2">
    <name type="scientific">Acaulospora colombiana</name>
    <dbReference type="NCBI Taxonomy" id="27376"/>
    <lineage>
        <taxon>Eukaryota</taxon>
        <taxon>Fungi</taxon>
        <taxon>Fungi incertae sedis</taxon>
        <taxon>Mucoromycota</taxon>
        <taxon>Glomeromycotina</taxon>
        <taxon>Glomeromycetes</taxon>
        <taxon>Diversisporales</taxon>
        <taxon>Acaulosporaceae</taxon>
        <taxon>Acaulospora</taxon>
    </lineage>
</organism>
<comment type="caution">
    <text evidence="1">The sequence shown here is derived from an EMBL/GenBank/DDBJ whole genome shotgun (WGS) entry which is preliminary data.</text>
</comment>
<sequence>MTAIKNPSHINDQLLNENDPIHVASTFKFLERGGDISQNAKLAYSKFLPYILLNYNCQTSPFLSRYSQFDRICSFAAIGQDEVKNGIKDNMYPKPPITSAMDIDTGYPPINNGDPKMMSRLVLQDIHDLTKSAKLFYSKSQNTVEKYCDFLVQNRLHFQYLRRIDGTSNLEYFLPIMLYKWDLRSLGIDYEFDYIEKLCREILTLDVVISAKVLKELQYSTRGLFQDKILARSALEIDPSATFSGLELFRAPQDFAFKCFYVMLKGVYSCNLTELIPARKILFLTERSGNGDDYKHIYPELLGLISANYPEIFDIESLLVDEDHEIRTYNNNLEEIAEQLILSVSTGLDDDSEESALAMKRLAALPSEVLYAHSDTLIIFLLPRLLDRMDFEILNYMSEVWLLLYNISPHEASLLFVNGLRGEQDRRYRFPELQIMLDPSLVFRIDGRVFRCPPLYKIFLRVLKFYMVGSRQRLLRIYQENSNKEEITQINLPLTIMEQETLLLSTVLEICISGPKDDEKEDTCMNWVHELINHEDPEKQMFGLRLAGQLCEVWPIFSIAKNFMLPAIKRKIMNPSSKVLSPEAAEVLPILVKLHNIFEHLRTDVVDLLR</sequence>
<keyword evidence="2" id="KW-1185">Reference proteome</keyword>
<reference evidence="1" key="1">
    <citation type="submission" date="2021-06" db="EMBL/GenBank/DDBJ databases">
        <authorList>
            <person name="Kallberg Y."/>
            <person name="Tangrot J."/>
            <person name="Rosling A."/>
        </authorList>
    </citation>
    <scope>NUCLEOTIDE SEQUENCE</scope>
    <source>
        <strain evidence="1">CL356</strain>
    </source>
</reference>
<accession>A0ACA9L4E5</accession>
<proteinExistence type="predicted"/>
<dbReference type="EMBL" id="CAJVPT010004636">
    <property type="protein sequence ID" value="CAG8510356.1"/>
    <property type="molecule type" value="Genomic_DNA"/>
</dbReference>
<protein>
    <submittedName>
        <fullName evidence="1">16807_t:CDS:1</fullName>
    </submittedName>
</protein>
<name>A0ACA9L4E5_9GLOM</name>
<evidence type="ECO:0000313" key="1">
    <source>
        <dbReference type="EMBL" id="CAG8510356.1"/>
    </source>
</evidence>